<dbReference type="PANTHER" id="PTHR43343:SF3">
    <property type="entry name" value="PROTEASE DO-LIKE 8, CHLOROPLASTIC"/>
    <property type="match status" value="1"/>
</dbReference>
<feature type="domain" description="PDZ" evidence="6">
    <location>
        <begin position="332"/>
        <end position="414"/>
    </location>
</feature>
<feature type="compositionally biased region" description="Polar residues" evidence="4">
    <location>
        <begin position="1"/>
        <end position="12"/>
    </location>
</feature>
<dbReference type="InterPro" id="IPR001478">
    <property type="entry name" value="PDZ"/>
</dbReference>
<dbReference type="SUPFAM" id="SSF50494">
    <property type="entry name" value="Trypsin-like serine proteases"/>
    <property type="match status" value="1"/>
</dbReference>
<organism evidence="7 8">
    <name type="scientific">Stackebrandtia albiflava</name>
    <dbReference type="NCBI Taxonomy" id="406432"/>
    <lineage>
        <taxon>Bacteria</taxon>
        <taxon>Bacillati</taxon>
        <taxon>Actinomycetota</taxon>
        <taxon>Actinomycetes</taxon>
        <taxon>Glycomycetales</taxon>
        <taxon>Glycomycetaceae</taxon>
        <taxon>Stackebrandtia</taxon>
    </lineage>
</organism>
<dbReference type="InterPro" id="IPR001940">
    <property type="entry name" value="Peptidase_S1C"/>
</dbReference>
<dbReference type="PROSITE" id="PS50106">
    <property type="entry name" value="PDZ"/>
    <property type="match status" value="1"/>
</dbReference>
<dbReference type="GO" id="GO:0006508">
    <property type="term" value="P:proteolysis"/>
    <property type="evidence" value="ECO:0007669"/>
    <property type="project" value="UniProtKB-KW"/>
</dbReference>
<dbReference type="InterPro" id="IPR043504">
    <property type="entry name" value="Peptidase_S1_PA_chymotrypsin"/>
</dbReference>
<dbReference type="OrthoDB" id="9788136at2"/>
<feature type="compositionally biased region" description="Pro residues" evidence="4">
    <location>
        <begin position="61"/>
        <end position="78"/>
    </location>
</feature>
<dbReference type="Pfam" id="PF13365">
    <property type="entry name" value="Trypsin_2"/>
    <property type="match status" value="1"/>
</dbReference>
<evidence type="ECO:0000256" key="2">
    <source>
        <dbReference type="ARBA" id="ARBA00022670"/>
    </source>
</evidence>
<keyword evidence="3" id="KW-0378">Hydrolase</keyword>
<dbReference type="PRINTS" id="PR00834">
    <property type="entry name" value="PROTEASES2C"/>
</dbReference>
<comment type="caution">
    <text evidence="7">The sequence shown here is derived from an EMBL/GenBank/DDBJ whole genome shotgun (WGS) entry which is preliminary data.</text>
</comment>
<dbReference type="SUPFAM" id="SSF50156">
    <property type="entry name" value="PDZ domain-like"/>
    <property type="match status" value="1"/>
</dbReference>
<dbReference type="EMBL" id="VLLL01000011">
    <property type="protein sequence ID" value="TWJ07514.1"/>
    <property type="molecule type" value="Genomic_DNA"/>
</dbReference>
<gene>
    <name evidence="7" type="ORF">LX16_4998</name>
</gene>
<accession>A0A562UPG9</accession>
<feature type="transmembrane region" description="Helical" evidence="5">
    <location>
        <begin position="85"/>
        <end position="108"/>
    </location>
</feature>
<proteinExistence type="inferred from homology"/>
<keyword evidence="5" id="KW-0812">Transmembrane</keyword>
<dbReference type="SMART" id="SM00228">
    <property type="entry name" value="PDZ"/>
    <property type="match status" value="1"/>
</dbReference>
<reference evidence="7 8" key="1">
    <citation type="journal article" date="2013" name="Stand. Genomic Sci.">
        <title>Genomic Encyclopedia of Type Strains, Phase I: The one thousand microbial genomes (KMG-I) project.</title>
        <authorList>
            <person name="Kyrpides N.C."/>
            <person name="Woyke T."/>
            <person name="Eisen J.A."/>
            <person name="Garrity G."/>
            <person name="Lilburn T.G."/>
            <person name="Beck B.J."/>
            <person name="Whitman W.B."/>
            <person name="Hugenholtz P."/>
            <person name="Klenk H.P."/>
        </authorList>
    </citation>
    <scope>NUCLEOTIDE SEQUENCE [LARGE SCALE GENOMIC DNA]</scope>
    <source>
        <strain evidence="7 8">DSM 45044</strain>
    </source>
</reference>
<evidence type="ECO:0000256" key="5">
    <source>
        <dbReference type="SAM" id="Phobius"/>
    </source>
</evidence>
<dbReference type="InterPro" id="IPR036034">
    <property type="entry name" value="PDZ_sf"/>
</dbReference>
<evidence type="ECO:0000313" key="7">
    <source>
        <dbReference type="EMBL" id="TWJ07514.1"/>
    </source>
</evidence>
<evidence type="ECO:0000256" key="3">
    <source>
        <dbReference type="ARBA" id="ARBA00022801"/>
    </source>
</evidence>
<dbReference type="RefSeq" id="WP_147144186.1">
    <property type="nucleotide sequence ID" value="NZ_BAABIJ010000007.1"/>
</dbReference>
<feature type="region of interest" description="Disordered" evidence="4">
    <location>
        <begin position="1"/>
        <end position="79"/>
    </location>
</feature>
<dbReference type="GO" id="GO:0004252">
    <property type="term" value="F:serine-type endopeptidase activity"/>
    <property type="evidence" value="ECO:0007669"/>
    <property type="project" value="InterPro"/>
</dbReference>
<dbReference type="InterPro" id="IPR009003">
    <property type="entry name" value="Peptidase_S1_PA"/>
</dbReference>
<dbReference type="Gene3D" id="2.40.10.10">
    <property type="entry name" value="Trypsin-like serine proteases"/>
    <property type="match status" value="2"/>
</dbReference>
<evidence type="ECO:0000256" key="4">
    <source>
        <dbReference type="SAM" id="MobiDB-lite"/>
    </source>
</evidence>
<keyword evidence="5" id="KW-0472">Membrane</keyword>
<keyword evidence="2 7" id="KW-0645">Protease</keyword>
<protein>
    <submittedName>
        <fullName evidence="7">Putative serine protease PepD</fullName>
    </submittedName>
</protein>
<dbReference type="PANTHER" id="PTHR43343">
    <property type="entry name" value="PEPTIDASE S12"/>
    <property type="match status" value="1"/>
</dbReference>
<dbReference type="InterPro" id="IPR051201">
    <property type="entry name" value="Chloro_Bact_Ser_Proteases"/>
</dbReference>
<dbReference type="Gene3D" id="2.30.42.10">
    <property type="match status" value="1"/>
</dbReference>
<name>A0A562UPG9_9ACTN</name>
<evidence type="ECO:0000313" key="8">
    <source>
        <dbReference type="Proteomes" id="UP000321617"/>
    </source>
</evidence>
<comment type="similarity">
    <text evidence="1">Belongs to the peptidase S1C family.</text>
</comment>
<keyword evidence="8" id="KW-1185">Reference proteome</keyword>
<keyword evidence="5" id="KW-1133">Transmembrane helix</keyword>
<dbReference type="Proteomes" id="UP000321617">
    <property type="component" value="Unassembled WGS sequence"/>
</dbReference>
<evidence type="ECO:0000259" key="6">
    <source>
        <dbReference type="PROSITE" id="PS50106"/>
    </source>
</evidence>
<dbReference type="AlphaFoldDB" id="A0A562UPG9"/>
<dbReference type="Pfam" id="PF13180">
    <property type="entry name" value="PDZ_2"/>
    <property type="match status" value="1"/>
</dbReference>
<sequence>MVDGNPQPNRTSGWAAPSTDHPAQPRQPYQPPAPATSPWWAKDAATDPWRDPAAPAVVRHTPPPVLPPTEPPAPPEPAHAPTTRLVVVIAVVTALLAGGIGAALAVYATSSGRTGVVTQPNTDRPAGSYQDIISQLLPSVVTIWVDSDEGGGNGSGFVYSSEGYIVTNQHVANLADADGARMTVQFNDGTEIPAEVVGGAESTDIAVIKVDRTGLPAVAVADSNDLVVGDPVIAIGAPLGLSHTVTDGIVSALDRPVVAGESERDSTVTAAIQTDAAINPGNSGGPLVDAGGALVGVVSSIYTIANEEGEGGSIGLGFAIPSNQVVRIASELIDTGEATRTELGVSLEQSRPGVPGAQIESVDSGGPAAEAGITEGDVIRSINGTPVLSDVHLRALVLKYGGGDTVTIGYERDGETAEAQVTLRSVPDN</sequence>
<evidence type="ECO:0000256" key="1">
    <source>
        <dbReference type="ARBA" id="ARBA00010541"/>
    </source>
</evidence>